<dbReference type="Pfam" id="PF05235">
    <property type="entry name" value="CHAD"/>
    <property type="match status" value="1"/>
</dbReference>
<evidence type="ECO:0000313" key="3">
    <source>
        <dbReference type="Proteomes" id="UP000562984"/>
    </source>
</evidence>
<feature type="domain" description="CHAD" evidence="1">
    <location>
        <begin position="3"/>
        <end position="300"/>
    </location>
</feature>
<dbReference type="InterPro" id="IPR007899">
    <property type="entry name" value="CHAD_dom"/>
</dbReference>
<organism evidence="2 3">
    <name type="scientific">Nakamurella aerolata</name>
    <dbReference type="NCBI Taxonomy" id="1656892"/>
    <lineage>
        <taxon>Bacteria</taxon>
        <taxon>Bacillati</taxon>
        <taxon>Actinomycetota</taxon>
        <taxon>Actinomycetes</taxon>
        <taxon>Nakamurellales</taxon>
        <taxon>Nakamurellaceae</taxon>
        <taxon>Nakamurella</taxon>
    </lineage>
</organism>
<protein>
    <submittedName>
        <fullName evidence="2">CHAD domain-containing protein</fullName>
    </submittedName>
</protein>
<evidence type="ECO:0000313" key="2">
    <source>
        <dbReference type="EMBL" id="NNG37325.1"/>
    </source>
</evidence>
<accession>A0A849A9V7</accession>
<comment type="caution">
    <text evidence="2">The sequence shown here is derived from an EMBL/GenBank/DDBJ whole genome shotgun (WGS) entry which is preliminary data.</text>
</comment>
<dbReference type="PANTHER" id="PTHR39339:SF1">
    <property type="entry name" value="CHAD DOMAIN-CONTAINING PROTEIN"/>
    <property type="match status" value="1"/>
</dbReference>
<evidence type="ECO:0000259" key="1">
    <source>
        <dbReference type="PROSITE" id="PS51708"/>
    </source>
</evidence>
<gene>
    <name evidence="2" type="ORF">HKD39_16785</name>
</gene>
<dbReference type="AlphaFoldDB" id="A0A849A9V7"/>
<dbReference type="PROSITE" id="PS51708">
    <property type="entry name" value="CHAD"/>
    <property type="match status" value="1"/>
</dbReference>
<name>A0A849A9V7_9ACTN</name>
<proteinExistence type="predicted"/>
<dbReference type="RefSeq" id="WP_171201024.1">
    <property type="nucleotide sequence ID" value="NZ_JABEND010000012.1"/>
</dbReference>
<keyword evidence="3" id="KW-1185">Reference proteome</keyword>
<dbReference type="Proteomes" id="UP000562984">
    <property type="component" value="Unassembled WGS sequence"/>
</dbReference>
<dbReference type="Gene3D" id="1.40.20.10">
    <property type="entry name" value="CHAD domain"/>
    <property type="match status" value="1"/>
</dbReference>
<dbReference type="PANTHER" id="PTHR39339">
    <property type="entry name" value="SLR1444 PROTEIN"/>
    <property type="match status" value="1"/>
</dbReference>
<sequence>MVPADIADALASVLSKATDAIRDNEAGSRVGTDIEHVHQMRVATRRIRAYLKAAKPALDAGAADQLRSDLSALARVLGEVRDLDVMIDRLHSEADDLGGHDGEALNRLVHQLDSRRDAARAALVAELDRKTFPALLAELDAAAERPPVSDPWADLPALAAAEWGKLDKAQAKLQRRFGGNPPDDDLHELRIYGKRARYSAELLTGKGSRARRPAAVKRYLAALAELQEVLGNHQDAAVLEDQLRELLANAGTGGTRGRRGGPSADELLAALAAGRLIERCRMRKVQARQEFPGVFGAVQRAAAKAFGG</sequence>
<reference evidence="2 3" key="1">
    <citation type="submission" date="2020-05" db="EMBL/GenBank/DDBJ databases">
        <title>Nakamurella sp. DB0629 isolated from air conditioner.</title>
        <authorList>
            <person name="Kim D.H."/>
            <person name="Kim D.-U."/>
        </authorList>
    </citation>
    <scope>NUCLEOTIDE SEQUENCE [LARGE SCALE GENOMIC DNA]</scope>
    <source>
        <strain evidence="2 3">DB0629</strain>
    </source>
</reference>
<dbReference type="EMBL" id="JABEND010000012">
    <property type="protein sequence ID" value="NNG37325.1"/>
    <property type="molecule type" value="Genomic_DNA"/>
</dbReference>
<dbReference type="InterPro" id="IPR038186">
    <property type="entry name" value="CHAD_dom_sf"/>
</dbReference>
<dbReference type="SMART" id="SM00880">
    <property type="entry name" value="CHAD"/>
    <property type="match status" value="1"/>
</dbReference>